<proteinExistence type="predicted"/>
<dbReference type="InterPro" id="IPR009351">
    <property type="entry name" value="AlkZ-like"/>
</dbReference>
<sequence length="177" mass="19463">MAAEAARADLTRRWLRAFGPATADDITWWFGSTKTATRKALRDIGALEVDLHGAPGYVLPDDLEPEAESGPWGALLPGLDVTVMGWYHRDWYLGEHRGQVFDNNGNAGPTVWWNGRVVGGWYQDADARVQLQLLDDPGAGARRALQRRADDLTARLAGVKVSPRFPSRLTKAAIGTR</sequence>
<dbReference type="EMBL" id="PPEA01000177">
    <property type="protein sequence ID" value="PQM48529.1"/>
    <property type="molecule type" value="Genomic_DNA"/>
</dbReference>
<organism evidence="1 2">
    <name type="scientific">Mycobacterium talmoniae</name>
    <dbReference type="NCBI Taxonomy" id="1858794"/>
    <lineage>
        <taxon>Bacteria</taxon>
        <taxon>Bacillati</taxon>
        <taxon>Actinomycetota</taxon>
        <taxon>Actinomycetes</taxon>
        <taxon>Mycobacteriales</taxon>
        <taxon>Mycobacteriaceae</taxon>
        <taxon>Mycobacterium</taxon>
    </lineage>
</organism>
<name>A0A2S8BPH7_9MYCO</name>
<comment type="caution">
    <text evidence="1">The sequence shown here is derived from an EMBL/GenBank/DDBJ whole genome shotgun (WGS) entry which is preliminary data.</text>
</comment>
<evidence type="ECO:0000313" key="2">
    <source>
        <dbReference type="Proteomes" id="UP000238296"/>
    </source>
</evidence>
<evidence type="ECO:0000313" key="1">
    <source>
        <dbReference type="EMBL" id="PQM48529.1"/>
    </source>
</evidence>
<gene>
    <name evidence="1" type="ORF">C1Y40_01263</name>
</gene>
<protein>
    <recommendedName>
        <fullName evidence="3">Winged helix DNA-binding domain-containing protein</fullName>
    </recommendedName>
</protein>
<dbReference type="PANTHER" id="PTHR38479">
    <property type="entry name" value="LMO0824 PROTEIN"/>
    <property type="match status" value="1"/>
</dbReference>
<dbReference type="PANTHER" id="PTHR38479:SF2">
    <property type="entry name" value="WINGED HELIX DNA-BINDING DOMAIN-CONTAINING PROTEIN"/>
    <property type="match status" value="1"/>
</dbReference>
<accession>A0A2S8BPH7</accession>
<dbReference type="Pfam" id="PF06224">
    <property type="entry name" value="AlkZ-like"/>
    <property type="match status" value="1"/>
</dbReference>
<dbReference type="AlphaFoldDB" id="A0A2S8BPH7"/>
<evidence type="ECO:0008006" key="3">
    <source>
        <dbReference type="Google" id="ProtNLM"/>
    </source>
</evidence>
<dbReference type="Proteomes" id="UP000238296">
    <property type="component" value="Unassembled WGS sequence"/>
</dbReference>
<reference evidence="1 2" key="1">
    <citation type="journal article" date="2017" name="Int. J. Syst. Evol. Microbiol.">
        <title>Mycobacterium talmoniae sp. nov., a slowly growing mycobacterium isolated from human respiratory samples.</title>
        <authorList>
            <person name="Davidson R.M."/>
            <person name="DeGroote M.A."/>
            <person name="Marola J.L."/>
            <person name="Buss S."/>
            <person name="Jones V."/>
            <person name="McNeil M.R."/>
            <person name="Freifeld A.G."/>
            <person name="Elaine Epperson L."/>
            <person name="Hasan N.A."/>
            <person name="Jackson M."/>
            <person name="Iwen P.C."/>
            <person name="Salfinger M."/>
            <person name="Strong M."/>
        </authorList>
    </citation>
    <scope>NUCLEOTIDE SEQUENCE [LARGE SCALE GENOMIC DNA]</scope>
    <source>
        <strain evidence="1 2">ATCC BAA-2683</strain>
    </source>
</reference>